<protein>
    <submittedName>
        <fullName evidence="4">Splicing factor 3B subunit 1-like</fullName>
    </submittedName>
</protein>
<reference evidence="3" key="1">
    <citation type="journal article" date="2014" name="Nat. Commun.">
        <title>The emerging biofuel crop Camelina sativa retains a highly undifferentiated hexaploid genome structure.</title>
        <authorList>
            <person name="Kagale S."/>
            <person name="Koh C."/>
            <person name="Nixon J."/>
            <person name="Bollina V."/>
            <person name="Clarke W.E."/>
            <person name="Tuteja R."/>
            <person name="Spillane C."/>
            <person name="Robinson S.J."/>
            <person name="Links M.G."/>
            <person name="Clarke C."/>
            <person name="Higgins E.E."/>
            <person name="Huebert T."/>
            <person name="Sharpe A.G."/>
            <person name="Parkin I.A."/>
        </authorList>
    </citation>
    <scope>NUCLEOTIDE SEQUENCE [LARGE SCALE GENOMIC DNA]</scope>
    <source>
        <strain evidence="3">cv. DH55</strain>
    </source>
</reference>
<proteinExistence type="predicted"/>
<organism evidence="3 4">
    <name type="scientific">Camelina sativa</name>
    <name type="common">False flax</name>
    <name type="synonym">Myagrum sativum</name>
    <dbReference type="NCBI Taxonomy" id="90675"/>
    <lineage>
        <taxon>Eukaryota</taxon>
        <taxon>Viridiplantae</taxon>
        <taxon>Streptophyta</taxon>
        <taxon>Embryophyta</taxon>
        <taxon>Tracheophyta</taxon>
        <taxon>Spermatophyta</taxon>
        <taxon>Magnoliopsida</taxon>
        <taxon>eudicotyledons</taxon>
        <taxon>Gunneridae</taxon>
        <taxon>Pentapetalae</taxon>
        <taxon>rosids</taxon>
        <taxon>malvids</taxon>
        <taxon>Brassicales</taxon>
        <taxon>Brassicaceae</taxon>
        <taxon>Camelineae</taxon>
        <taxon>Camelina</taxon>
    </lineage>
</organism>
<accession>A0ABM1RHV8</accession>
<sequence>SASKKAKAESSDWDVTDAAPGIGRWDAPTPGRVSDATPSAGRRNRWDETPTPGRVTDSDGGVTPGATPSGVTWDGTPKGLATPTPKRQRSRWDETPATMGSATPMSGVTPGGAYTPGVTPIGGADMATPTPSQLIFGGAMTPEMHNMKRWEKDIEER</sequence>
<feature type="compositionally biased region" description="Basic and acidic residues" evidence="1">
    <location>
        <begin position="1"/>
        <end position="10"/>
    </location>
</feature>
<evidence type="ECO:0000256" key="1">
    <source>
        <dbReference type="SAM" id="MobiDB-lite"/>
    </source>
</evidence>
<feature type="non-terminal residue" evidence="4">
    <location>
        <position position="157"/>
    </location>
</feature>
<reference evidence="4" key="2">
    <citation type="submission" date="2025-08" db="UniProtKB">
        <authorList>
            <consortium name="RefSeq"/>
        </authorList>
    </citation>
    <scope>IDENTIFICATION</scope>
    <source>
        <tissue evidence="4">Leaf</tissue>
    </source>
</reference>
<feature type="non-terminal residue" evidence="4">
    <location>
        <position position="1"/>
    </location>
</feature>
<dbReference type="Pfam" id="PF08920">
    <property type="entry name" value="SF3b1"/>
    <property type="match status" value="1"/>
</dbReference>
<evidence type="ECO:0000313" key="4">
    <source>
        <dbReference type="RefSeq" id="XP_019098596.1"/>
    </source>
</evidence>
<feature type="region of interest" description="Disordered" evidence="1">
    <location>
        <begin position="1"/>
        <end position="130"/>
    </location>
</feature>
<dbReference type="RefSeq" id="XP_019098596.1">
    <property type="nucleotide sequence ID" value="XM_019243051.1"/>
</dbReference>
<dbReference type="InterPro" id="IPR038737">
    <property type="entry name" value="SF3b_su1-like"/>
</dbReference>
<evidence type="ECO:0000259" key="2">
    <source>
        <dbReference type="Pfam" id="PF08920"/>
    </source>
</evidence>
<dbReference type="Proteomes" id="UP000694864">
    <property type="component" value="Unplaced"/>
</dbReference>
<keyword evidence="3" id="KW-1185">Reference proteome</keyword>
<dbReference type="GeneID" id="109131874"/>
<dbReference type="PANTHER" id="PTHR12097">
    <property type="entry name" value="SPLICING FACTOR 3B, SUBUNIT 1-RELATED"/>
    <property type="match status" value="1"/>
</dbReference>
<name>A0ABM1RHV8_CAMSA</name>
<dbReference type="InterPro" id="IPR015016">
    <property type="entry name" value="SF3b_su1"/>
</dbReference>
<feature type="domain" description="Splicing factor 3B subunit 1" evidence="2">
    <location>
        <begin position="83"/>
        <end position="157"/>
    </location>
</feature>
<evidence type="ECO:0000313" key="3">
    <source>
        <dbReference type="Proteomes" id="UP000694864"/>
    </source>
</evidence>
<gene>
    <name evidence="4" type="primary">LOC109131874</name>
</gene>